<evidence type="ECO:0000313" key="3">
    <source>
        <dbReference type="Proteomes" id="UP001302667"/>
    </source>
</evidence>
<proteinExistence type="predicted"/>
<feature type="region of interest" description="Disordered" evidence="1">
    <location>
        <begin position="82"/>
        <end position="101"/>
    </location>
</feature>
<dbReference type="RefSeq" id="WP_317102438.1">
    <property type="nucleotide sequence ID" value="NZ_CP136584.1"/>
</dbReference>
<dbReference type="Proteomes" id="UP001302667">
    <property type="component" value="Chromosome"/>
</dbReference>
<feature type="region of interest" description="Disordered" evidence="1">
    <location>
        <begin position="361"/>
        <end position="418"/>
    </location>
</feature>
<gene>
    <name evidence="2" type="ORF">RY972_15100</name>
</gene>
<accession>A0ABZ0F7J6</accession>
<reference evidence="2 3" key="1">
    <citation type="submission" date="2023-10" db="EMBL/GenBank/DDBJ databases">
        <title>Genome analysis of psychrotrophic aerobic bacterium Aeromonas allosaccharophila BIM B-1809 isolated from infected fish.</title>
        <authorList>
            <person name="Leanovich S.I."/>
            <person name="Sidarenka A.V."/>
            <person name="Akhremchuk A.E."/>
            <person name="Sikolenko M.A."/>
            <person name="Valentovich L.N."/>
        </authorList>
    </citation>
    <scope>NUCLEOTIDE SEQUENCE [LARGE SCALE GENOMIC DNA]</scope>
    <source>
        <strain evidence="2 3">BIM B-1809</strain>
    </source>
</reference>
<organism evidence="2 3">
    <name type="scientific">Aeromonas allosaccharophila</name>
    <dbReference type="NCBI Taxonomy" id="656"/>
    <lineage>
        <taxon>Bacteria</taxon>
        <taxon>Pseudomonadati</taxon>
        <taxon>Pseudomonadota</taxon>
        <taxon>Gammaproteobacteria</taxon>
        <taxon>Aeromonadales</taxon>
        <taxon>Aeromonadaceae</taxon>
        <taxon>Aeromonas</taxon>
    </lineage>
</organism>
<feature type="compositionally biased region" description="Basic residues" evidence="1">
    <location>
        <begin position="15"/>
        <end position="24"/>
    </location>
</feature>
<keyword evidence="3" id="KW-1185">Reference proteome</keyword>
<evidence type="ECO:0008006" key="4">
    <source>
        <dbReference type="Google" id="ProtNLM"/>
    </source>
</evidence>
<protein>
    <recommendedName>
        <fullName evidence="4">Replication protein</fullName>
    </recommendedName>
</protein>
<feature type="compositionally biased region" description="Polar residues" evidence="1">
    <location>
        <begin position="324"/>
        <end position="334"/>
    </location>
</feature>
<feature type="region of interest" description="Disordered" evidence="1">
    <location>
        <begin position="324"/>
        <end position="348"/>
    </location>
</feature>
<feature type="region of interest" description="Disordered" evidence="1">
    <location>
        <begin position="1"/>
        <end position="24"/>
    </location>
</feature>
<name>A0ABZ0F7J6_9GAMM</name>
<feature type="compositionally biased region" description="Polar residues" evidence="1">
    <location>
        <begin position="378"/>
        <end position="400"/>
    </location>
</feature>
<dbReference type="EMBL" id="CP136584">
    <property type="protein sequence ID" value="WOE65375.1"/>
    <property type="molecule type" value="Genomic_DNA"/>
</dbReference>
<sequence>MERETFKRGPAAGKQVKKSRPMRRHKGITLMIIPAENPVNNDRSSILERPKVVEFRVRIIRERIERDSYAHGTPRRQWHFANHAETDLGRRSNRKNGNFQRGLRRKIARQNLELACLAANQDPQKMIRPVVMGITPDSDQNKILIAVRKDWRKHPLPEWDELSRPERWAFGILGHLKASRGEYSAITLNFSEKKAQRSLEHLRDSARKKLDEIFGLDVSFNLERDKEGRAHLHTFIPGNVTDAQRAALKKMGGKWSGSDARRQLVIKRRHGVRNAISWVAGYMAKNVVKGEGIYYFPHSMTREGKAIYENMAAMVSEQCIAARSSQTTSPTQTKVLEKPAPYSSPSEKVSNAILKIEANGCSATPGHAHEGPQDAPESISNPKLPQDGTSTNKAVKSDSVSFGDIEDQQVHQPRLPEDSALDAMLVELDKWAATHFGREEMQGELTR</sequence>
<evidence type="ECO:0000256" key="1">
    <source>
        <dbReference type="SAM" id="MobiDB-lite"/>
    </source>
</evidence>
<evidence type="ECO:0000313" key="2">
    <source>
        <dbReference type="EMBL" id="WOE65375.1"/>
    </source>
</evidence>